<reference evidence="2 3" key="1">
    <citation type="journal article" date="2013" name="Genome Biol. Evol.">
        <title>Genomes of Stigonematalean cyanobacteria (subsection V) and the evolution of oxygenic photosynthesis from prokaryotes to plastids.</title>
        <authorList>
            <person name="Dagan T."/>
            <person name="Roettger M."/>
            <person name="Stucken K."/>
            <person name="Landan G."/>
            <person name="Koch R."/>
            <person name="Major P."/>
            <person name="Gould S.B."/>
            <person name="Goremykin V.V."/>
            <person name="Rippka R."/>
            <person name="Tandeau de Marsac N."/>
            <person name="Gugger M."/>
            <person name="Lockhart P.J."/>
            <person name="Allen J.F."/>
            <person name="Brune I."/>
            <person name="Maus I."/>
            <person name="Puhler A."/>
            <person name="Martin W.F."/>
        </authorList>
    </citation>
    <scope>NUCLEOTIDE SEQUENCE [LARGE SCALE GENOMIC DNA]</scope>
    <source>
        <strain evidence="2 3">PCC 7110</strain>
    </source>
</reference>
<protein>
    <recommendedName>
        <fullName evidence="1">DUF1400 domain-containing protein</fullName>
    </recommendedName>
</protein>
<dbReference type="OrthoDB" id="454181at2"/>
<sequence length="173" mass="19247">MIYQLFFIFVVSFYLLLHGIPAFAAESVILKYRIFRESLSVAELSTFAQTGKLSGSLSSNLASAGQDPQQVRKYLTEPVKVNLLILDNILNSRVGNAVLDQLSQVIHTPSGKADRQALRSALILSASKDEKITIMEILQNYPTSQVEVDGERLALAHRQLQILQGNLPDFLKF</sequence>
<accession>A0A139WU88</accession>
<keyword evidence="3" id="KW-1185">Reference proteome</keyword>
<dbReference type="AlphaFoldDB" id="A0A139WU88"/>
<evidence type="ECO:0000313" key="3">
    <source>
        <dbReference type="Proteomes" id="UP000076925"/>
    </source>
</evidence>
<dbReference type="Proteomes" id="UP000076925">
    <property type="component" value="Unassembled WGS sequence"/>
</dbReference>
<dbReference type="EMBL" id="ANNX02000047">
    <property type="protein sequence ID" value="KYC36008.1"/>
    <property type="molecule type" value="Genomic_DNA"/>
</dbReference>
<dbReference type="InterPro" id="IPR010802">
    <property type="entry name" value="DUF1400"/>
</dbReference>
<dbReference type="STRING" id="128403.WA1_40390"/>
<proteinExistence type="predicted"/>
<dbReference type="RefSeq" id="WP_017742685.1">
    <property type="nucleotide sequence ID" value="NZ_KQ976354.1"/>
</dbReference>
<organism evidence="2 3">
    <name type="scientific">Scytonema hofmannii PCC 7110</name>
    <dbReference type="NCBI Taxonomy" id="128403"/>
    <lineage>
        <taxon>Bacteria</taxon>
        <taxon>Bacillati</taxon>
        <taxon>Cyanobacteriota</taxon>
        <taxon>Cyanophyceae</taxon>
        <taxon>Nostocales</taxon>
        <taxon>Scytonemataceae</taxon>
        <taxon>Scytonema</taxon>
    </lineage>
</organism>
<dbReference type="Pfam" id="PF07176">
    <property type="entry name" value="DUF1400"/>
    <property type="match status" value="1"/>
</dbReference>
<evidence type="ECO:0000313" key="2">
    <source>
        <dbReference type="EMBL" id="KYC36008.1"/>
    </source>
</evidence>
<gene>
    <name evidence="2" type="ORF">WA1_40390</name>
</gene>
<name>A0A139WU88_9CYAN</name>
<evidence type="ECO:0000259" key="1">
    <source>
        <dbReference type="Pfam" id="PF07176"/>
    </source>
</evidence>
<feature type="domain" description="DUF1400" evidence="1">
    <location>
        <begin position="24"/>
        <end position="149"/>
    </location>
</feature>
<comment type="caution">
    <text evidence="2">The sequence shown here is derived from an EMBL/GenBank/DDBJ whole genome shotgun (WGS) entry which is preliminary data.</text>
</comment>